<proteinExistence type="predicted"/>
<organism evidence="1 2">
    <name type="scientific">Lacticaseibacillus rhamnosus (strain ATCC 53103 / LMG 18243 / GG)</name>
    <name type="common">Lactobacillus rhamnosus</name>
    <dbReference type="NCBI Taxonomy" id="568703"/>
    <lineage>
        <taxon>Bacteria</taxon>
        <taxon>Bacillati</taxon>
        <taxon>Bacillota</taxon>
        <taxon>Bacilli</taxon>
        <taxon>Lactobacillales</taxon>
        <taxon>Lactobacillaceae</taxon>
        <taxon>Lacticaseibacillus</taxon>
    </lineage>
</organism>
<dbReference type="Gene3D" id="3.40.50.2000">
    <property type="entry name" value="Glycogen Phosphorylase B"/>
    <property type="match status" value="2"/>
</dbReference>
<dbReference type="PANTHER" id="PTHR46401:SF2">
    <property type="entry name" value="GLYCOSYLTRANSFERASE WBBK-RELATED"/>
    <property type="match status" value="1"/>
</dbReference>
<protein>
    <submittedName>
        <fullName evidence="1">Uncharacterized protein</fullName>
    </submittedName>
</protein>
<gene>
    <name evidence="1" type="ordered locus">LRHM_1965</name>
</gene>
<dbReference type="PANTHER" id="PTHR46401">
    <property type="entry name" value="GLYCOSYLTRANSFERASE WBBK-RELATED"/>
    <property type="match status" value="1"/>
</dbReference>
<dbReference type="KEGG" id="lrh:LGG_02044"/>
<reference evidence="1 2" key="1">
    <citation type="journal article" date="2009" name="J. Bacteriol.">
        <title>Complete genome sequence of the probiotic Lactobacillus rhamnosus ATCC 53103.</title>
        <authorList>
            <person name="Morita H."/>
            <person name="Toh H."/>
            <person name="Oshima K."/>
            <person name="Murakami M."/>
            <person name="Taylor T.D."/>
            <person name="Igimi S."/>
            <person name="Hattori M."/>
        </authorList>
    </citation>
    <scope>NUCLEOTIDE SEQUENCE [LARGE SCALE GENOMIC DNA]</scope>
    <source>
        <strain evidence="2">ATCC 53103 / LMG 18243 / GG [Tokyo]</strain>
    </source>
</reference>
<dbReference type="Pfam" id="PF00534">
    <property type="entry name" value="Glycos_transf_1"/>
    <property type="match status" value="1"/>
</dbReference>
<dbReference type="SUPFAM" id="SSF53756">
    <property type="entry name" value="UDP-Glycosyltransferase/glycogen phosphorylase"/>
    <property type="match status" value="1"/>
</dbReference>
<dbReference type="CDD" id="cd03801">
    <property type="entry name" value="GT4_PimA-like"/>
    <property type="match status" value="1"/>
</dbReference>
<dbReference type="AlphaFoldDB" id="A0A7S7JH65"/>
<dbReference type="GO" id="GO:0009103">
    <property type="term" value="P:lipopolysaccharide biosynthetic process"/>
    <property type="evidence" value="ECO:0007669"/>
    <property type="project" value="TreeGrafter"/>
</dbReference>
<dbReference type="RefSeq" id="WP_014569857.1">
    <property type="nucleotide sequence ID" value="NC_013198.1"/>
</dbReference>
<dbReference type="KEGG" id="lrg:LRHM_1965"/>
<evidence type="ECO:0000313" key="2">
    <source>
        <dbReference type="Proteomes" id="UP000002067"/>
    </source>
</evidence>
<dbReference type="EMBL" id="AP011548">
    <property type="protein sequence ID" value="BAI42492.1"/>
    <property type="molecule type" value="Genomic_DNA"/>
</dbReference>
<accession>A0A7S7JH65</accession>
<sequence length="380" mass="43025">MDIGFAVRSDFLTRKGGDSVQLLNTMKYLESDFGARCTIVTSPEKLKEKRLDVVHIFNMQPQTIDSSLAYAEMAKALGMKIALSPIYWRLDESFINGALARKGIIDAPKVVVKLATFVSKLLFRDILKKKNFFSRELFLKADKLLQYSDIVLPNSPEEESILKKTFPNATTSNKKWGVIPNAVDAKKFFKVNEQPKQLPDNLKILERLSGKYVLCVARVEQLKNQLRILKALNNHPEIPIVLVGSTKGDSRYVESVKSYAKKRGNTYFIGEVSQQDMAFVYSNAAVHILPSFQESAGLATIEALFCEIPVVTSTEYFCPINFYRFNEFGFQCNPYRLSSVKKAILSAMQNKKDHVGKDYRSFFSYKNAANSTYKAYSTIV</sequence>
<dbReference type="GO" id="GO:0016757">
    <property type="term" value="F:glycosyltransferase activity"/>
    <property type="evidence" value="ECO:0007669"/>
    <property type="project" value="InterPro"/>
</dbReference>
<name>A0A7S7JH65_LACRG</name>
<evidence type="ECO:0000313" key="1">
    <source>
        <dbReference type="EMBL" id="BAI42492.1"/>
    </source>
</evidence>
<dbReference type="InterPro" id="IPR001296">
    <property type="entry name" value="Glyco_trans_1"/>
</dbReference>
<dbReference type="Proteomes" id="UP000002067">
    <property type="component" value="Chromosome"/>
</dbReference>